<accession>A0AAD9FQZ5</accession>
<dbReference type="PROSITE" id="PS00217">
    <property type="entry name" value="SUGAR_TRANSPORT_2"/>
    <property type="match status" value="1"/>
</dbReference>
<feature type="transmembrane region" description="Helical" evidence="9">
    <location>
        <begin position="336"/>
        <end position="355"/>
    </location>
</feature>
<feature type="transmembrane region" description="Helical" evidence="9">
    <location>
        <begin position="85"/>
        <end position="103"/>
    </location>
</feature>
<evidence type="ECO:0000256" key="3">
    <source>
        <dbReference type="ARBA" id="ARBA00022448"/>
    </source>
</evidence>
<dbReference type="InterPro" id="IPR036259">
    <property type="entry name" value="MFS_trans_sf"/>
</dbReference>
<dbReference type="InterPro" id="IPR050360">
    <property type="entry name" value="MFS_Sugar_Transporters"/>
</dbReference>
<evidence type="ECO:0000313" key="11">
    <source>
        <dbReference type="EMBL" id="KAK1924565.1"/>
    </source>
</evidence>
<feature type="transmembrane region" description="Helical" evidence="9">
    <location>
        <begin position="402"/>
        <end position="424"/>
    </location>
</feature>
<feature type="transmembrane region" description="Helical" evidence="9">
    <location>
        <begin position="54"/>
        <end position="73"/>
    </location>
</feature>
<protein>
    <submittedName>
        <fullName evidence="11">General substrate transporter</fullName>
    </submittedName>
</protein>
<dbReference type="Proteomes" id="UP001182556">
    <property type="component" value="Unassembled WGS sequence"/>
</dbReference>
<evidence type="ECO:0000256" key="4">
    <source>
        <dbReference type="ARBA" id="ARBA00022692"/>
    </source>
</evidence>
<feature type="transmembrane region" description="Helical" evidence="9">
    <location>
        <begin position="430"/>
        <end position="451"/>
    </location>
</feature>
<reference evidence="11" key="1">
    <citation type="submission" date="2023-02" db="EMBL/GenBank/DDBJ databases">
        <title>Identification and recombinant expression of a fungal hydrolase from Papiliotrema laurentii that hydrolyzes apple cutin and clears colloidal polyester polyurethane.</title>
        <authorList>
            <consortium name="DOE Joint Genome Institute"/>
            <person name="Roman V.A."/>
            <person name="Bojanowski C."/>
            <person name="Crable B.R."/>
            <person name="Wagner D.N."/>
            <person name="Hung C.S."/>
            <person name="Nadeau L.J."/>
            <person name="Schratz L."/>
            <person name="Haridas S."/>
            <person name="Pangilinan J."/>
            <person name="Lipzen A."/>
            <person name="Na H."/>
            <person name="Yan M."/>
            <person name="Ng V."/>
            <person name="Grigoriev I.V."/>
            <person name="Spatafora J.W."/>
            <person name="Barlow D."/>
            <person name="Biffinger J."/>
            <person name="Kelley-Loughnane N."/>
            <person name="Varaljay V.A."/>
            <person name="Crookes-Goodson W.J."/>
        </authorList>
    </citation>
    <scope>NUCLEOTIDE SEQUENCE</scope>
    <source>
        <strain evidence="11">5307AH</strain>
    </source>
</reference>
<evidence type="ECO:0000256" key="5">
    <source>
        <dbReference type="ARBA" id="ARBA00022989"/>
    </source>
</evidence>
<feature type="transmembrane region" description="Helical" evidence="9">
    <location>
        <begin position="177"/>
        <end position="198"/>
    </location>
</feature>
<feature type="transmembrane region" description="Helical" evidence="9">
    <location>
        <begin position="7"/>
        <end position="34"/>
    </location>
</feature>
<evidence type="ECO:0000259" key="10">
    <source>
        <dbReference type="PROSITE" id="PS50850"/>
    </source>
</evidence>
<comment type="catalytic activity">
    <reaction evidence="7">
        <text>myo-inositol(out) + H(+)(out) = myo-inositol(in) + H(+)(in)</text>
        <dbReference type="Rhea" id="RHEA:60364"/>
        <dbReference type="ChEBI" id="CHEBI:15378"/>
        <dbReference type="ChEBI" id="CHEBI:17268"/>
    </reaction>
</comment>
<feature type="transmembrane region" description="Helical" evidence="9">
    <location>
        <begin position="367"/>
        <end position="390"/>
    </location>
</feature>
<dbReference type="PANTHER" id="PTHR48022:SF37">
    <property type="entry name" value="MAJOR FACILITATOR SUPERFAMILY (MFS) PROFILE DOMAIN-CONTAINING PROTEIN-RELATED"/>
    <property type="match status" value="1"/>
</dbReference>
<dbReference type="InterPro" id="IPR005828">
    <property type="entry name" value="MFS_sugar_transport-like"/>
</dbReference>
<sequence>MAIAPKLYTFFCASFAALGASIFGYDLGVIAYVIEAPDFLEHTNLQGDSKFVQNYLGFIVSSMLLGAFVAAVPSGLAGDRLSRRVALTIGAVIFLLGGVLQTATPNKEMMLAGRFFAGMGIGALSAIIPVYQSEISHPSVRGRMLATFQFFLGVGAFVAGWIAYGCAKGSPGTALQWRLPLGFQMLPAVPLLFITVLLPESPRWLMIKGREEESLRVLAKLHARGNVQDAFVRAEFAEMRLAVQKEAAEEKGWAEIFGDKQNFFKLFRGVVLQFSVQMTGVSAIQYYSPRVFAAVGFSSNTTFLIASINNVVGLLGEALCIAFLDKTGRRVPMVGGNALAGTCFAIAAALARQFVVGKGSRAEGIAFVFIIYLYNLIFSACIGPLSWVYPAEITNTAIRAKVVAVASMAAWIANFMIGQVSPIAFTQIGWRYYLVFTVCGFTNALTFYLFFPETKGMTLEAMDVYFANAHPIVPLDKTGKAAVLEREQQMASVVAEELDTKGNELEHVSHV</sequence>
<dbReference type="GO" id="GO:0016020">
    <property type="term" value="C:membrane"/>
    <property type="evidence" value="ECO:0007669"/>
    <property type="project" value="UniProtKB-SubCell"/>
</dbReference>
<dbReference type="InterPro" id="IPR020846">
    <property type="entry name" value="MFS_dom"/>
</dbReference>
<dbReference type="PROSITE" id="PS50850">
    <property type="entry name" value="MFS"/>
    <property type="match status" value="1"/>
</dbReference>
<feature type="domain" description="Major facilitator superfamily (MFS) profile" evidence="10">
    <location>
        <begin position="12"/>
        <end position="455"/>
    </location>
</feature>
<feature type="transmembrane region" description="Helical" evidence="9">
    <location>
        <begin position="270"/>
        <end position="288"/>
    </location>
</feature>
<dbReference type="Pfam" id="PF00083">
    <property type="entry name" value="Sugar_tr"/>
    <property type="match status" value="1"/>
</dbReference>
<evidence type="ECO:0000313" key="12">
    <source>
        <dbReference type="Proteomes" id="UP001182556"/>
    </source>
</evidence>
<dbReference type="Gene3D" id="1.20.1250.20">
    <property type="entry name" value="MFS general substrate transporter like domains"/>
    <property type="match status" value="1"/>
</dbReference>
<dbReference type="FunFam" id="1.20.1250.20:FF:000090">
    <property type="entry name" value="MFS sugar transporter, putative"/>
    <property type="match status" value="1"/>
</dbReference>
<evidence type="ECO:0000256" key="2">
    <source>
        <dbReference type="ARBA" id="ARBA00010992"/>
    </source>
</evidence>
<evidence type="ECO:0000256" key="9">
    <source>
        <dbReference type="SAM" id="Phobius"/>
    </source>
</evidence>
<dbReference type="NCBIfam" id="TIGR00879">
    <property type="entry name" value="SP"/>
    <property type="match status" value="1"/>
</dbReference>
<keyword evidence="5 9" id="KW-1133">Transmembrane helix</keyword>
<evidence type="ECO:0000256" key="6">
    <source>
        <dbReference type="ARBA" id="ARBA00023136"/>
    </source>
</evidence>
<keyword evidence="6 9" id="KW-0472">Membrane</keyword>
<dbReference type="PANTHER" id="PTHR48022">
    <property type="entry name" value="PLASTIDIC GLUCOSE TRANSPORTER 4"/>
    <property type="match status" value="1"/>
</dbReference>
<evidence type="ECO:0000256" key="8">
    <source>
        <dbReference type="RuleBase" id="RU003346"/>
    </source>
</evidence>
<dbReference type="GO" id="GO:0005351">
    <property type="term" value="F:carbohydrate:proton symporter activity"/>
    <property type="evidence" value="ECO:0007669"/>
    <property type="project" value="TreeGrafter"/>
</dbReference>
<proteinExistence type="inferred from homology"/>
<feature type="transmembrane region" description="Helical" evidence="9">
    <location>
        <begin position="115"/>
        <end position="132"/>
    </location>
</feature>
<name>A0AAD9FQZ5_PAPLA</name>
<organism evidence="11 12">
    <name type="scientific">Papiliotrema laurentii</name>
    <name type="common">Cryptococcus laurentii</name>
    <dbReference type="NCBI Taxonomy" id="5418"/>
    <lineage>
        <taxon>Eukaryota</taxon>
        <taxon>Fungi</taxon>
        <taxon>Dikarya</taxon>
        <taxon>Basidiomycota</taxon>
        <taxon>Agaricomycotina</taxon>
        <taxon>Tremellomycetes</taxon>
        <taxon>Tremellales</taxon>
        <taxon>Rhynchogastremaceae</taxon>
        <taxon>Papiliotrema</taxon>
    </lineage>
</organism>
<feature type="transmembrane region" description="Helical" evidence="9">
    <location>
        <begin position="144"/>
        <end position="165"/>
    </location>
</feature>
<keyword evidence="4 9" id="KW-0812">Transmembrane</keyword>
<dbReference type="InterPro" id="IPR003663">
    <property type="entry name" value="Sugar/inositol_transpt"/>
</dbReference>
<comment type="similarity">
    <text evidence="2 8">Belongs to the major facilitator superfamily. Sugar transporter (TC 2.A.1.1) family.</text>
</comment>
<keyword evidence="3 8" id="KW-0813">Transport</keyword>
<comment type="subcellular location">
    <subcellularLocation>
        <location evidence="1">Membrane</location>
        <topology evidence="1">Multi-pass membrane protein</topology>
    </subcellularLocation>
</comment>
<dbReference type="SUPFAM" id="SSF103473">
    <property type="entry name" value="MFS general substrate transporter"/>
    <property type="match status" value="1"/>
</dbReference>
<keyword evidence="12" id="KW-1185">Reference proteome</keyword>
<gene>
    <name evidence="11" type="ORF">DB88DRAFT_462501</name>
</gene>
<comment type="caution">
    <text evidence="11">The sequence shown here is derived from an EMBL/GenBank/DDBJ whole genome shotgun (WGS) entry which is preliminary data.</text>
</comment>
<dbReference type="InterPro" id="IPR005829">
    <property type="entry name" value="Sugar_transporter_CS"/>
</dbReference>
<dbReference type="EMBL" id="JAODAN010000004">
    <property type="protein sequence ID" value="KAK1924565.1"/>
    <property type="molecule type" value="Genomic_DNA"/>
</dbReference>
<dbReference type="PRINTS" id="PR00171">
    <property type="entry name" value="SUGRTRNSPORT"/>
</dbReference>
<dbReference type="AlphaFoldDB" id="A0AAD9FQZ5"/>
<feature type="transmembrane region" description="Helical" evidence="9">
    <location>
        <begin position="303"/>
        <end position="324"/>
    </location>
</feature>
<evidence type="ECO:0000256" key="1">
    <source>
        <dbReference type="ARBA" id="ARBA00004141"/>
    </source>
</evidence>
<evidence type="ECO:0000256" key="7">
    <source>
        <dbReference type="ARBA" id="ARBA00049119"/>
    </source>
</evidence>